<dbReference type="SMART" id="SM00338">
    <property type="entry name" value="BRLZ"/>
    <property type="match status" value="1"/>
</dbReference>
<dbReference type="OrthoDB" id="295274at2759"/>
<dbReference type="PANTHER" id="PTHR46542:SF1">
    <property type="entry name" value="X-BOX BINDING PROTEIN 1"/>
    <property type="match status" value="1"/>
</dbReference>
<feature type="region of interest" description="Disordered" evidence="7">
    <location>
        <begin position="183"/>
        <end position="214"/>
    </location>
</feature>
<name>A0A1J8QFC1_9AGAM</name>
<keyword evidence="3" id="KW-0238">DNA-binding</keyword>
<feature type="region of interest" description="Disordered" evidence="7">
    <location>
        <begin position="100"/>
        <end position="139"/>
    </location>
</feature>
<keyword evidence="1" id="KW-0832">Ubl conjugation</keyword>
<dbReference type="InterPro" id="IPR052470">
    <property type="entry name" value="ER_Stress-Reg_TF"/>
</dbReference>
<dbReference type="SUPFAM" id="SSF57959">
    <property type="entry name" value="Leucine zipper domain"/>
    <property type="match status" value="1"/>
</dbReference>
<feature type="domain" description="BZIP" evidence="8">
    <location>
        <begin position="55"/>
        <end position="101"/>
    </location>
</feature>
<feature type="compositionally biased region" description="Low complexity" evidence="7">
    <location>
        <begin position="107"/>
        <end position="124"/>
    </location>
</feature>
<comment type="caution">
    <text evidence="9">The sequence shown here is derived from an EMBL/GenBank/DDBJ whole genome shotgun (WGS) entry which is preliminary data.</text>
</comment>
<evidence type="ECO:0000256" key="4">
    <source>
        <dbReference type="ARBA" id="ARBA00023163"/>
    </source>
</evidence>
<sequence length="440" mass="47460">MSSSPPASFVNPSNLSLPSSSLKRHASPSSSRADSPDVSVEEPPRKRPRSAMTPDERKEARAHRNRIAAQNSRDRRKAQFSLLERRVAELEEENRRLRAGVPMSDCASPSSSSVSEPEVATIQQEQERERKRAEEQRERENLELRERIRTLEMGYEAVLRTLATQSTNTPELTTVPETSIRTPTFSSACTPSPVSITSSTVDSTSPTASSPKSTTLATLSYPLSPAPTHSTLTDSPVMFSGDSFDFPLSPTFSLSDLTRSSSPAPIDAPKETLDLSTGHAPTRHLARVATTAVPAVSLQRVGSIRLVTGPVRATRCATVLRSRLPEDEAATDAALTRLFAEILASPPTGTCALSGIGPSAEDTNSTEVLSETTAEGLGLGLVTSGIDTVDWTEQVHLEMGIERLLEMLPSSQDVSVDSSLNLDVDMDFSNALAWDEVSVY</sequence>
<dbReference type="Gene3D" id="1.20.5.170">
    <property type="match status" value="1"/>
</dbReference>
<dbReference type="EMBL" id="LVVM01000969">
    <property type="protein sequence ID" value="OJA19629.1"/>
    <property type="molecule type" value="Genomic_DNA"/>
</dbReference>
<dbReference type="STRING" id="180088.A0A1J8QFC1"/>
<dbReference type="GO" id="GO:0000981">
    <property type="term" value="F:DNA-binding transcription factor activity, RNA polymerase II-specific"/>
    <property type="evidence" value="ECO:0007669"/>
    <property type="project" value="TreeGrafter"/>
</dbReference>
<dbReference type="Pfam" id="PF07716">
    <property type="entry name" value="bZIP_2"/>
    <property type="match status" value="1"/>
</dbReference>
<evidence type="ECO:0000313" key="9">
    <source>
        <dbReference type="EMBL" id="OJA19629.1"/>
    </source>
</evidence>
<accession>A0A1J8QFC1</accession>
<reference evidence="9 10" key="1">
    <citation type="submission" date="2016-03" db="EMBL/GenBank/DDBJ databases">
        <title>Comparative genomics of the ectomycorrhizal sister species Rhizopogon vinicolor and Rhizopogon vesiculosus (Basidiomycota: Boletales) reveals a divergence of the mating type B locus.</title>
        <authorList>
            <person name="Mujic A.B."/>
            <person name="Kuo A."/>
            <person name="Tritt A."/>
            <person name="Lipzen A."/>
            <person name="Chen C."/>
            <person name="Johnson J."/>
            <person name="Sharma A."/>
            <person name="Barry K."/>
            <person name="Grigoriev I.V."/>
            <person name="Spatafora J.W."/>
        </authorList>
    </citation>
    <scope>NUCLEOTIDE SEQUENCE [LARGE SCALE GENOMIC DNA]</scope>
    <source>
        <strain evidence="9 10">AM-OR11-056</strain>
    </source>
</reference>
<keyword evidence="2" id="KW-0805">Transcription regulation</keyword>
<feature type="compositionally biased region" description="Low complexity" evidence="7">
    <location>
        <begin position="190"/>
        <end position="214"/>
    </location>
</feature>
<evidence type="ECO:0000259" key="8">
    <source>
        <dbReference type="PROSITE" id="PS50217"/>
    </source>
</evidence>
<evidence type="ECO:0000256" key="7">
    <source>
        <dbReference type="SAM" id="MobiDB-lite"/>
    </source>
</evidence>
<dbReference type="PANTHER" id="PTHR46542">
    <property type="entry name" value="X-BOX BINDING PROTEIN 1"/>
    <property type="match status" value="1"/>
</dbReference>
<evidence type="ECO:0000313" key="10">
    <source>
        <dbReference type="Proteomes" id="UP000183567"/>
    </source>
</evidence>
<feature type="region of interest" description="Disordered" evidence="7">
    <location>
        <begin position="1"/>
        <end position="77"/>
    </location>
</feature>
<proteinExistence type="predicted"/>
<evidence type="ECO:0000256" key="2">
    <source>
        <dbReference type="ARBA" id="ARBA00023015"/>
    </source>
</evidence>
<feature type="compositionally biased region" description="Low complexity" evidence="7">
    <location>
        <begin position="11"/>
        <end position="38"/>
    </location>
</feature>
<gene>
    <name evidence="9" type="ORF">AZE42_03855</name>
</gene>
<organism evidence="9 10">
    <name type="scientific">Rhizopogon vesiculosus</name>
    <dbReference type="NCBI Taxonomy" id="180088"/>
    <lineage>
        <taxon>Eukaryota</taxon>
        <taxon>Fungi</taxon>
        <taxon>Dikarya</taxon>
        <taxon>Basidiomycota</taxon>
        <taxon>Agaricomycotina</taxon>
        <taxon>Agaricomycetes</taxon>
        <taxon>Agaricomycetidae</taxon>
        <taxon>Boletales</taxon>
        <taxon>Suillineae</taxon>
        <taxon>Rhizopogonaceae</taxon>
        <taxon>Rhizopogon</taxon>
    </lineage>
</organism>
<dbReference type="GO" id="GO:0005634">
    <property type="term" value="C:nucleus"/>
    <property type="evidence" value="ECO:0007669"/>
    <property type="project" value="TreeGrafter"/>
</dbReference>
<dbReference type="GO" id="GO:0000977">
    <property type="term" value="F:RNA polymerase II transcription regulatory region sequence-specific DNA binding"/>
    <property type="evidence" value="ECO:0007669"/>
    <property type="project" value="TreeGrafter"/>
</dbReference>
<dbReference type="PROSITE" id="PS00036">
    <property type="entry name" value="BZIP_BASIC"/>
    <property type="match status" value="1"/>
</dbReference>
<dbReference type="AlphaFoldDB" id="A0A1J8QFC1"/>
<evidence type="ECO:0000256" key="6">
    <source>
        <dbReference type="ARBA" id="ARBA00040165"/>
    </source>
</evidence>
<dbReference type="PROSITE" id="PS50217">
    <property type="entry name" value="BZIP"/>
    <property type="match status" value="1"/>
</dbReference>
<evidence type="ECO:0000256" key="1">
    <source>
        <dbReference type="ARBA" id="ARBA00022843"/>
    </source>
</evidence>
<keyword evidence="5" id="KW-0539">Nucleus</keyword>
<dbReference type="Proteomes" id="UP000183567">
    <property type="component" value="Unassembled WGS sequence"/>
</dbReference>
<protein>
    <recommendedName>
        <fullName evidence="6">X-box-binding protein 1</fullName>
    </recommendedName>
</protein>
<dbReference type="CDD" id="cd14812">
    <property type="entry name" value="bZIP_u3"/>
    <property type="match status" value="1"/>
</dbReference>
<keyword evidence="10" id="KW-1185">Reference proteome</keyword>
<evidence type="ECO:0000256" key="5">
    <source>
        <dbReference type="ARBA" id="ARBA00023242"/>
    </source>
</evidence>
<dbReference type="InterPro" id="IPR004827">
    <property type="entry name" value="bZIP"/>
</dbReference>
<feature type="compositionally biased region" description="Basic and acidic residues" evidence="7">
    <location>
        <begin position="125"/>
        <end position="139"/>
    </location>
</feature>
<keyword evidence="4" id="KW-0804">Transcription</keyword>
<dbReference type="InterPro" id="IPR046347">
    <property type="entry name" value="bZIP_sf"/>
</dbReference>
<evidence type="ECO:0000256" key="3">
    <source>
        <dbReference type="ARBA" id="ARBA00023125"/>
    </source>
</evidence>